<keyword evidence="1" id="KW-0812">Transmembrane</keyword>
<dbReference type="AlphaFoldDB" id="A0A8T1Z879"/>
<keyword evidence="3" id="KW-1185">Reference proteome</keyword>
<comment type="caution">
    <text evidence="2">The sequence shown here is derived from an EMBL/GenBank/DDBJ whole genome shotgun (WGS) entry which is preliminary data.</text>
</comment>
<protein>
    <submittedName>
        <fullName evidence="2">Uncharacterized protein</fullName>
    </submittedName>
</protein>
<dbReference type="Pfam" id="PF11820">
    <property type="entry name" value="DUF3339"/>
    <property type="match status" value="1"/>
</dbReference>
<evidence type="ECO:0000313" key="3">
    <source>
        <dbReference type="Proteomes" id="UP000694251"/>
    </source>
</evidence>
<reference evidence="2 3" key="1">
    <citation type="submission" date="2020-12" db="EMBL/GenBank/DDBJ databases">
        <title>Concerted genomic and epigenomic changes stabilize Arabidopsis allopolyploids.</title>
        <authorList>
            <person name="Chen Z."/>
        </authorList>
    </citation>
    <scope>NUCLEOTIDE SEQUENCE [LARGE SCALE GENOMIC DNA]</scope>
    <source>
        <strain evidence="2">As9502</strain>
        <tissue evidence="2">Leaf</tissue>
    </source>
</reference>
<dbReference type="EMBL" id="JAEFBJ010000011">
    <property type="protein sequence ID" value="KAG7555212.1"/>
    <property type="molecule type" value="Genomic_DNA"/>
</dbReference>
<gene>
    <name evidence="2" type="ORF">ISN44_As11g013700</name>
</gene>
<evidence type="ECO:0000256" key="1">
    <source>
        <dbReference type="SAM" id="Phobius"/>
    </source>
</evidence>
<accession>A0A8T1Z879</accession>
<feature type="transmembrane region" description="Helical" evidence="1">
    <location>
        <begin position="31"/>
        <end position="59"/>
    </location>
</feature>
<dbReference type="PANTHER" id="PTHR33128">
    <property type="entry name" value="OS05G0103400 PROTEIN"/>
    <property type="match status" value="1"/>
</dbReference>
<keyword evidence="1" id="KW-1133">Transmembrane helix</keyword>
<dbReference type="InterPro" id="IPR021775">
    <property type="entry name" value="DUF3339"/>
</dbReference>
<organism evidence="2 3">
    <name type="scientific">Arabidopsis suecica</name>
    <name type="common">Swedish thale-cress</name>
    <name type="synonym">Cardaminopsis suecica</name>
    <dbReference type="NCBI Taxonomy" id="45249"/>
    <lineage>
        <taxon>Eukaryota</taxon>
        <taxon>Viridiplantae</taxon>
        <taxon>Streptophyta</taxon>
        <taxon>Embryophyta</taxon>
        <taxon>Tracheophyta</taxon>
        <taxon>Spermatophyta</taxon>
        <taxon>Magnoliopsida</taxon>
        <taxon>eudicotyledons</taxon>
        <taxon>Gunneridae</taxon>
        <taxon>Pentapetalae</taxon>
        <taxon>rosids</taxon>
        <taxon>malvids</taxon>
        <taxon>Brassicales</taxon>
        <taxon>Brassicaceae</taxon>
        <taxon>Camelineae</taxon>
        <taxon>Arabidopsis</taxon>
    </lineage>
</organism>
<proteinExistence type="predicted"/>
<name>A0A8T1Z879_ARASU</name>
<keyword evidence="1" id="KW-0472">Membrane</keyword>
<evidence type="ECO:0000313" key="2">
    <source>
        <dbReference type="EMBL" id="KAG7555212.1"/>
    </source>
</evidence>
<sequence>MSVVLFIVLTPGVLFQFPGKTKVVEFGGFQTGGAAIVIHTLIFFACITVSLIALHIHIYPSKPKSKIRSVLSGDGAPHRLPERATPSSPFLWLSSPCCPCRSGGVLSMAGFSSLVGGELGEVSLSHGERDSLLVSLGELLFSVLEDGAVTRFFSGDFGFNSVLLLAAGPFSRSENPVVHHRVLQSSPLFLKWFGLSGLPRGDGSSFLGSLYLIFLQLRRRRCWIRRASLLEASLEVVASSAMGTASPCPFVFVLVASSPVCFKLLPRSIVQSGKNLIVGIVNRSNGFDEFHLNGGRSRRRGDAIEERREAICHRLKAAAESIKPKEIETKVPKKDIPIEKD</sequence>
<dbReference type="Proteomes" id="UP000694251">
    <property type="component" value="Chromosome 11"/>
</dbReference>
<dbReference type="PANTHER" id="PTHR33128:SF57">
    <property type="entry name" value="PEROXIDASE (DUF 3339)"/>
    <property type="match status" value="1"/>
</dbReference>